<dbReference type="Proteomes" id="UP000887575">
    <property type="component" value="Unassembled WGS sequence"/>
</dbReference>
<dbReference type="PANTHER" id="PTHR45830:SF15">
    <property type="entry name" value="SERPENTINE RECEPTOR, CLASS I"/>
    <property type="match status" value="1"/>
</dbReference>
<dbReference type="Pfam" id="PF10318">
    <property type="entry name" value="7TM_GPCR_Srh"/>
    <property type="match status" value="1"/>
</dbReference>
<feature type="transmembrane region" description="Helical" evidence="1">
    <location>
        <begin position="43"/>
        <end position="64"/>
    </location>
</feature>
<keyword evidence="1" id="KW-1133">Transmembrane helix</keyword>
<evidence type="ECO:0000313" key="3">
    <source>
        <dbReference type="WBParaSite" id="MBELARI_LOCUS166"/>
    </source>
</evidence>
<keyword evidence="1" id="KW-0472">Membrane</keyword>
<name>A0AAF3J510_9BILA</name>
<sequence length="305" mass="34472">MWSILTELFYHGCLVEVFFPSPSFGGYGILYINPIYEFSASTLFTIGMLIVSNMIVSTFQCFLYRHQLLLHDGHWLKFSTWKWSLIIGFHYITIVPSVLICLNSFPIDRATNLNASMKLLEEYPEYAFVANDPNIWIADTSLPIFPPIINFSGVVGLCIISSFFAPEIGIVVTAAIFHSFYLLNGNGLVMSAKTRSLHKKLCISLVVQMGLPFTLLVFPLLLYVFLLSTDTMISQEWLNGSMGLVLSHATISSVLICVFTEPYRLFLGKTVKRVVRSIKCRSIRVSQQESARRTVTQTTGIIWLH</sequence>
<proteinExistence type="predicted"/>
<evidence type="ECO:0000313" key="2">
    <source>
        <dbReference type="Proteomes" id="UP000887575"/>
    </source>
</evidence>
<dbReference type="InterPro" id="IPR019422">
    <property type="entry name" value="7TM_GPCR_serpentine_rcpt_Srh"/>
</dbReference>
<feature type="transmembrane region" description="Helical" evidence="1">
    <location>
        <begin position="148"/>
        <end position="181"/>
    </location>
</feature>
<dbReference type="PANTHER" id="PTHR45830">
    <property type="entry name" value="SERPENTINE RECEPTOR, CLASS I"/>
    <property type="match status" value="1"/>
</dbReference>
<keyword evidence="2" id="KW-1185">Reference proteome</keyword>
<keyword evidence="1" id="KW-0812">Transmembrane</keyword>
<evidence type="ECO:0008006" key="4">
    <source>
        <dbReference type="Google" id="ProtNLM"/>
    </source>
</evidence>
<dbReference type="WBParaSite" id="MBELARI_LOCUS166">
    <property type="protein sequence ID" value="MBELARI_LOCUS166"/>
    <property type="gene ID" value="MBELARI_LOCUS166"/>
</dbReference>
<organism evidence="2 3">
    <name type="scientific">Mesorhabditis belari</name>
    <dbReference type="NCBI Taxonomy" id="2138241"/>
    <lineage>
        <taxon>Eukaryota</taxon>
        <taxon>Metazoa</taxon>
        <taxon>Ecdysozoa</taxon>
        <taxon>Nematoda</taxon>
        <taxon>Chromadorea</taxon>
        <taxon>Rhabditida</taxon>
        <taxon>Rhabditina</taxon>
        <taxon>Rhabditomorpha</taxon>
        <taxon>Rhabditoidea</taxon>
        <taxon>Rhabditidae</taxon>
        <taxon>Mesorhabditinae</taxon>
        <taxon>Mesorhabditis</taxon>
    </lineage>
</organism>
<reference evidence="3" key="1">
    <citation type="submission" date="2024-02" db="UniProtKB">
        <authorList>
            <consortium name="WormBaseParasite"/>
        </authorList>
    </citation>
    <scope>IDENTIFICATION</scope>
</reference>
<feature type="transmembrane region" description="Helical" evidence="1">
    <location>
        <begin position="201"/>
        <end position="225"/>
    </location>
</feature>
<accession>A0AAF3J510</accession>
<evidence type="ECO:0000256" key="1">
    <source>
        <dbReference type="SAM" id="Phobius"/>
    </source>
</evidence>
<dbReference type="AlphaFoldDB" id="A0AAF3J510"/>
<feature type="transmembrane region" description="Helical" evidence="1">
    <location>
        <begin position="85"/>
        <end position="107"/>
    </location>
</feature>
<feature type="transmembrane region" description="Helical" evidence="1">
    <location>
        <begin position="237"/>
        <end position="259"/>
    </location>
</feature>
<protein>
    <recommendedName>
        <fullName evidence="4">Serpentine Receptor, class H</fullName>
    </recommendedName>
</protein>